<dbReference type="RefSeq" id="WP_188529703.1">
    <property type="nucleotide sequence ID" value="NZ_BMGR01000003.1"/>
</dbReference>
<reference evidence="2" key="1">
    <citation type="journal article" date="2014" name="Int. J. Syst. Evol. Microbiol.">
        <title>Complete genome sequence of Corynebacterium casei LMG S-19264T (=DSM 44701T), isolated from a smear-ripened cheese.</title>
        <authorList>
            <consortium name="US DOE Joint Genome Institute (JGI-PGF)"/>
            <person name="Walter F."/>
            <person name="Albersmeier A."/>
            <person name="Kalinowski J."/>
            <person name="Ruckert C."/>
        </authorList>
    </citation>
    <scope>NUCLEOTIDE SEQUENCE</scope>
    <source>
        <strain evidence="2">CGMCC 1.12987</strain>
    </source>
</reference>
<keyword evidence="3" id="KW-1185">Reference proteome</keyword>
<evidence type="ECO:0000259" key="1">
    <source>
        <dbReference type="Pfam" id="PF01261"/>
    </source>
</evidence>
<protein>
    <recommendedName>
        <fullName evidence="1">Xylose isomerase-like TIM barrel domain-containing protein</fullName>
    </recommendedName>
</protein>
<evidence type="ECO:0000313" key="3">
    <source>
        <dbReference type="Proteomes" id="UP000644756"/>
    </source>
</evidence>
<dbReference type="Gene3D" id="3.20.20.150">
    <property type="entry name" value="Divalent-metal-dependent TIM barrel enzymes"/>
    <property type="match status" value="1"/>
</dbReference>
<dbReference type="InterPro" id="IPR050312">
    <property type="entry name" value="IolE/XylAMocC-like"/>
</dbReference>
<dbReference type="AlphaFoldDB" id="A0A917CSI9"/>
<dbReference type="PANTHER" id="PTHR12110">
    <property type="entry name" value="HYDROXYPYRUVATE ISOMERASE"/>
    <property type="match status" value="1"/>
</dbReference>
<feature type="domain" description="Xylose isomerase-like TIM barrel" evidence="1">
    <location>
        <begin position="54"/>
        <end position="261"/>
    </location>
</feature>
<evidence type="ECO:0000313" key="2">
    <source>
        <dbReference type="EMBL" id="GGF95048.1"/>
    </source>
</evidence>
<dbReference type="PANTHER" id="PTHR12110:SF53">
    <property type="entry name" value="BLR5974 PROTEIN"/>
    <property type="match status" value="1"/>
</dbReference>
<reference evidence="2" key="2">
    <citation type="submission" date="2020-09" db="EMBL/GenBank/DDBJ databases">
        <authorList>
            <person name="Sun Q."/>
            <person name="Zhou Y."/>
        </authorList>
    </citation>
    <scope>NUCLEOTIDE SEQUENCE</scope>
    <source>
        <strain evidence="2">CGMCC 1.12987</strain>
    </source>
</reference>
<dbReference type="InterPro" id="IPR013022">
    <property type="entry name" value="Xyl_isomerase-like_TIM-brl"/>
</dbReference>
<dbReference type="SUPFAM" id="SSF51658">
    <property type="entry name" value="Xylose isomerase-like"/>
    <property type="match status" value="1"/>
</dbReference>
<comment type="caution">
    <text evidence="2">The sequence shown here is derived from an EMBL/GenBank/DDBJ whole genome shotgun (WGS) entry which is preliminary data.</text>
</comment>
<gene>
    <name evidence="2" type="ORF">GCM10010916_10530</name>
</gene>
<accession>A0A917CSI9</accession>
<dbReference type="Proteomes" id="UP000644756">
    <property type="component" value="Unassembled WGS sequence"/>
</dbReference>
<proteinExistence type="predicted"/>
<dbReference type="EMBL" id="BMGR01000003">
    <property type="protein sequence ID" value="GGF95048.1"/>
    <property type="molecule type" value="Genomic_DNA"/>
</dbReference>
<sequence>MMISLNSWSLEKMMGPLRMTEWNEGSREHVLQVEVYPEEITLDELLIKLEAERYSGLELSYAQLHKTSKEELSRLRNNSQAAGVELTSLLLDYGDLSTTDPLRTKADIAWLRKWIEIAAQAGFRRVRIGAGESPPDDLAALIRASEGLMKVYEYTAEAGIQLVTENLGQLLSNADNCLRLLELCQGKVGFTCDFGNFKQDKYNQLARVLPYADTVHAKAEVDSQGMINTEDFRRCLELCKEAGLEGPYSLTYLGSGDPWEKLSEMRSMMDGVLASTER</sequence>
<dbReference type="InterPro" id="IPR036237">
    <property type="entry name" value="Xyl_isomerase-like_sf"/>
</dbReference>
<name>A0A917CSI9_9BACL</name>
<dbReference type="Pfam" id="PF01261">
    <property type="entry name" value="AP_endonuc_2"/>
    <property type="match status" value="1"/>
</dbReference>
<organism evidence="2 3">
    <name type="scientific">Paenibacillus abyssi</name>
    <dbReference type="NCBI Taxonomy" id="1340531"/>
    <lineage>
        <taxon>Bacteria</taxon>
        <taxon>Bacillati</taxon>
        <taxon>Bacillota</taxon>
        <taxon>Bacilli</taxon>
        <taxon>Bacillales</taxon>
        <taxon>Paenibacillaceae</taxon>
        <taxon>Paenibacillus</taxon>
    </lineage>
</organism>